<name>A0A6M3KY78_9ZZZZ</name>
<dbReference type="SUPFAM" id="SSF53335">
    <property type="entry name" value="S-adenosyl-L-methionine-dependent methyltransferases"/>
    <property type="match status" value="1"/>
</dbReference>
<dbReference type="Pfam" id="PF13578">
    <property type="entry name" value="Methyltransf_24"/>
    <property type="match status" value="1"/>
</dbReference>
<gene>
    <name evidence="1" type="ORF">MM415B03171_0002</name>
</gene>
<dbReference type="InterPro" id="IPR029063">
    <property type="entry name" value="SAM-dependent_MTases_sf"/>
</dbReference>
<keyword evidence="1" id="KW-0808">Transferase</keyword>
<dbReference type="AlphaFoldDB" id="A0A6M3KY78"/>
<accession>A0A6M3KY78</accession>
<dbReference type="Gene3D" id="3.40.50.150">
    <property type="entry name" value="Vaccinia Virus protein VP39"/>
    <property type="match status" value="1"/>
</dbReference>
<dbReference type="GO" id="GO:0032259">
    <property type="term" value="P:methylation"/>
    <property type="evidence" value="ECO:0007669"/>
    <property type="project" value="UniProtKB-KW"/>
</dbReference>
<dbReference type="GO" id="GO:0008168">
    <property type="term" value="F:methyltransferase activity"/>
    <property type="evidence" value="ECO:0007669"/>
    <property type="project" value="UniProtKB-KW"/>
</dbReference>
<sequence length="149" mass="16834">MGAGTDIDAVDVPILQVFANNMMVQGFPPNVMVMHNDTAAGFIKDGVLDMVFIDSDHRYSAVCKDIQCWVRKVKPGGIIAGHDFEFTLTELQNNGFGDIDLRTFGEMEYSKPAGMRVGLHTGVIRAVTDYWPEERIHKEWETSIWWVRV</sequence>
<proteinExistence type="predicted"/>
<organism evidence="1">
    <name type="scientific">viral metagenome</name>
    <dbReference type="NCBI Taxonomy" id="1070528"/>
    <lineage>
        <taxon>unclassified sequences</taxon>
        <taxon>metagenomes</taxon>
        <taxon>organismal metagenomes</taxon>
    </lineage>
</organism>
<keyword evidence="1" id="KW-0489">Methyltransferase</keyword>
<evidence type="ECO:0000313" key="1">
    <source>
        <dbReference type="EMBL" id="QJA86531.1"/>
    </source>
</evidence>
<protein>
    <submittedName>
        <fullName evidence="1">Putative methyltransferase</fullName>
    </submittedName>
</protein>
<dbReference type="EMBL" id="MT142641">
    <property type="protein sequence ID" value="QJA86531.1"/>
    <property type="molecule type" value="Genomic_DNA"/>
</dbReference>
<reference evidence="1" key="1">
    <citation type="submission" date="2020-03" db="EMBL/GenBank/DDBJ databases">
        <title>The deep terrestrial virosphere.</title>
        <authorList>
            <person name="Holmfeldt K."/>
            <person name="Nilsson E."/>
            <person name="Simone D."/>
            <person name="Lopez-Fernandez M."/>
            <person name="Wu X."/>
            <person name="de Brujin I."/>
            <person name="Lundin D."/>
            <person name="Andersson A."/>
            <person name="Bertilsson S."/>
            <person name="Dopson M."/>
        </authorList>
    </citation>
    <scope>NUCLEOTIDE SEQUENCE</scope>
    <source>
        <strain evidence="1">MM415B03171</strain>
    </source>
</reference>